<feature type="transmembrane region" description="Helical" evidence="2">
    <location>
        <begin position="35"/>
        <end position="52"/>
    </location>
</feature>
<evidence type="ECO:0000313" key="4">
    <source>
        <dbReference type="Proteomes" id="UP000008037"/>
    </source>
</evidence>
<dbReference type="Proteomes" id="UP000008037">
    <property type="component" value="Chromosome"/>
</dbReference>
<reference evidence="3 4" key="1">
    <citation type="journal article" date="2012" name="Environ. Microbiol.">
        <title>The genome of the ammonia-oxidizing Candidatus Nitrososphaera gargensis: insights into metabolic versatility and environmental adaptations.</title>
        <authorList>
            <person name="Spang A."/>
            <person name="Poehlein A."/>
            <person name="Offre P."/>
            <person name="Zumbragel S."/>
            <person name="Haider S."/>
            <person name="Rychlik N."/>
            <person name="Nowka B."/>
            <person name="Schmeisser C."/>
            <person name="Lebedeva E.V."/>
            <person name="Rattei T."/>
            <person name="Bohm C."/>
            <person name="Schmid M."/>
            <person name="Galushko A."/>
            <person name="Hatzenpichler R."/>
            <person name="Weinmaier T."/>
            <person name="Daniel R."/>
            <person name="Schleper C."/>
            <person name="Spieck E."/>
            <person name="Streit W."/>
            <person name="Wagner M."/>
        </authorList>
    </citation>
    <scope>NUCLEOTIDE SEQUENCE [LARGE SCALE GENOMIC DNA]</scope>
    <source>
        <strain evidence="4">Ga9.2</strain>
    </source>
</reference>
<feature type="compositionally biased region" description="Basic and acidic residues" evidence="1">
    <location>
        <begin position="1"/>
        <end position="16"/>
    </location>
</feature>
<dbReference type="STRING" id="1237085.Ngar_c00480"/>
<keyword evidence="4" id="KW-1185">Reference proteome</keyword>
<gene>
    <name evidence="3" type="ordered locus">Ngar_c00480</name>
</gene>
<dbReference type="InParanoid" id="K0IDV4"/>
<dbReference type="HOGENOM" id="CLU_1830647_0_0_2"/>
<dbReference type="OrthoDB" id="11367at2157"/>
<keyword evidence="2" id="KW-1133">Transmembrane helix</keyword>
<organism evidence="3 4">
    <name type="scientific">Nitrososphaera gargensis (strain Ga9.2)</name>
    <dbReference type="NCBI Taxonomy" id="1237085"/>
    <lineage>
        <taxon>Archaea</taxon>
        <taxon>Nitrososphaerota</taxon>
        <taxon>Nitrososphaeria</taxon>
        <taxon>Nitrososphaerales</taxon>
        <taxon>Nitrososphaeraceae</taxon>
        <taxon>Nitrososphaera</taxon>
    </lineage>
</organism>
<dbReference type="RefSeq" id="WP_015017571.1">
    <property type="nucleotide sequence ID" value="NC_018719.1"/>
</dbReference>
<dbReference type="AlphaFoldDB" id="K0IDV4"/>
<sequence>MSGRWDDEEKRYDQYREGGSGGGKRRIGARGIRRIILIGFAVLGVIMISFFASRAGLHVALHERGEAIGTVQVVTAQISNNSFDTLRNVTVQFGDNNPVQRIGDMGPFSGVLVSPEGDDYEFDRVIVTANDGALTVVKQR</sequence>
<keyword evidence="2" id="KW-0472">Membrane</keyword>
<evidence type="ECO:0000313" key="3">
    <source>
        <dbReference type="EMBL" id="AFU56998.1"/>
    </source>
</evidence>
<keyword evidence="2" id="KW-0812">Transmembrane</keyword>
<dbReference type="EMBL" id="CP002408">
    <property type="protein sequence ID" value="AFU56998.1"/>
    <property type="molecule type" value="Genomic_DNA"/>
</dbReference>
<protein>
    <submittedName>
        <fullName evidence="3">Uncharacterized protein</fullName>
    </submittedName>
</protein>
<dbReference type="GeneID" id="13796224"/>
<evidence type="ECO:0000256" key="1">
    <source>
        <dbReference type="SAM" id="MobiDB-lite"/>
    </source>
</evidence>
<dbReference type="KEGG" id="nga:Ngar_c00480"/>
<name>K0IDV4_NITGG</name>
<evidence type="ECO:0000256" key="2">
    <source>
        <dbReference type="SAM" id="Phobius"/>
    </source>
</evidence>
<proteinExistence type="predicted"/>
<dbReference type="BioCyc" id="CNIT1237085:G1324-48-MONOMER"/>
<accession>K0IDV4</accession>
<feature type="region of interest" description="Disordered" evidence="1">
    <location>
        <begin position="1"/>
        <end position="25"/>
    </location>
</feature>